<accession>A0A2P5A1Y5</accession>
<organism evidence="13 14">
    <name type="scientific">Trichoderma gamsii</name>
    <dbReference type="NCBI Taxonomy" id="398673"/>
    <lineage>
        <taxon>Eukaryota</taxon>
        <taxon>Fungi</taxon>
        <taxon>Dikarya</taxon>
        <taxon>Ascomycota</taxon>
        <taxon>Pezizomycotina</taxon>
        <taxon>Sordariomycetes</taxon>
        <taxon>Hypocreomycetidae</taxon>
        <taxon>Hypocreales</taxon>
        <taxon>Hypocreaceae</taxon>
        <taxon>Trichoderma</taxon>
    </lineage>
</organism>
<keyword evidence="14" id="KW-1185">Reference proteome</keyword>
<dbReference type="PANTHER" id="PTHR23198:SF6">
    <property type="entry name" value="NUCLEAR PORE COMPLEX PROTEIN NUP98-NUP96"/>
    <property type="match status" value="1"/>
</dbReference>
<keyword evidence="7" id="KW-0653">Protein transport</keyword>
<dbReference type="InterPro" id="IPR021967">
    <property type="entry name" value="Nup98_C"/>
</dbReference>
<feature type="compositionally biased region" description="Low complexity" evidence="11">
    <location>
        <begin position="12"/>
        <end position="23"/>
    </location>
</feature>
<feature type="region of interest" description="Disordered" evidence="11">
    <location>
        <begin position="1"/>
        <end position="45"/>
    </location>
</feature>
<dbReference type="GO" id="GO:0006405">
    <property type="term" value="P:RNA export from nucleus"/>
    <property type="evidence" value="ECO:0007669"/>
    <property type="project" value="TreeGrafter"/>
</dbReference>
<protein>
    <recommendedName>
        <fullName evidence="12">Peptidase S59 domain-containing protein</fullName>
    </recommendedName>
</protein>
<evidence type="ECO:0000256" key="2">
    <source>
        <dbReference type="ARBA" id="ARBA00008926"/>
    </source>
</evidence>
<evidence type="ECO:0000256" key="8">
    <source>
        <dbReference type="ARBA" id="ARBA00023010"/>
    </source>
</evidence>
<keyword evidence="5" id="KW-0068">Autocatalytic cleavage</keyword>
<feature type="compositionally biased region" description="Basic and acidic residues" evidence="11">
    <location>
        <begin position="1164"/>
        <end position="1179"/>
    </location>
</feature>
<dbReference type="GO" id="GO:0017056">
    <property type="term" value="F:structural constituent of nuclear pore"/>
    <property type="evidence" value="ECO:0007669"/>
    <property type="project" value="InterPro"/>
</dbReference>
<comment type="caution">
    <text evidence="13">The sequence shown here is derived from an EMBL/GenBank/DDBJ whole genome shotgun (WGS) entry which is preliminary data.</text>
</comment>
<feature type="region of interest" description="Disordered" evidence="11">
    <location>
        <begin position="98"/>
        <end position="151"/>
    </location>
</feature>
<dbReference type="GO" id="GO:0051028">
    <property type="term" value="P:mRNA transport"/>
    <property type="evidence" value="ECO:0007669"/>
    <property type="project" value="UniProtKB-KW"/>
</dbReference>
<dbReference type="GO" id="GO:0008139">
    <property type="term" value="F:nuclear localization sequence binding"/>
    <property type="evidence" value="ECO:0007669"/>
    <property type="project" value="TreeGrafter"/>
</dbReference>
<dbReference type="Gene3D" id="1.10.10.2360">
    <property type="match status" value="1"/>
</dbReference>
<dbReference type="InterPro" id="IPR036903">
    <property type="entry name" value="Nup98_auto-Pept-S59_dom_sf"/>
</dbReference>
<evidence type="ECO:0000256" key="4">
    <source>
        <dbReference type="ARBA" id="ARBA00022737"/>
    </source>
</evidence>
<evidence type="ECO:0000256" key="3">
    <source>
        <dbReference type="ARBA" id="ARBA00022448"/>
    </source>
</evidence>
<keyword evidence="9" id="KW-0906">Nuclear pore complex</keyword>
<dbReference type="InterPro" id="IPR037665">
    <property type="entry name" value="Nucleoporin_S59-like"/>
</dbReference>
<dbReference type="GeneID" id="29986673"/>
<dbReference type="Pfam" id="PF04096">
    <property type="entry name" value="Nucleoporin2"/>
    <property type="match status" value="1"/>
</dbReference>
<evidence type="ECO:0000256" key="10">
    <source>
        <dbReference type="ARBA" id="ARBA00023242"/>
    </source>
</evidence>
<dbReference type="Gene3D" id="3.30.1610.10">
    <property type="entry name" value="Peptidase S59, nucleoporin"/>
    <property type="match status" value="1"/>
</dbReference>
<evidence type="ECO:0000313" key="14">
    <source>
        <dbReference type="Proteomes" id="UP000054821"/>
    </source>
</evidence>
<gene>
    <name evidence="13" type="ORF">TGAM01_v200993</name>
</gene>
<evidence type="ECO:0000256" key="11">
    <source>
        <dbReference type="SAM" id="MobiDB-lite"/>
    </source>
</evidence>
<feature type="compositionally biased region" description="Polar residues" evidence="11">
    <location>
        <begin position="31"/>
        <end position="40"/>
    </location>
</feature>
<feature type="region of interest" description="Disordered" evidence="11">
    <location>
        <begin position="725"/>
        <end position="756"/>
    </location>
</feature>
<evidence type="ECO:0000256" key="9">
    <source>
        <dbReference type="ARBA" id="ARBA00023132"/>
    </source>
</evidence>
<dbReference type="GO" id="GO:0003723">
    <property type="term" value="F:RNA binding"/>
    <property type="evidence" value="ECO:0007669"/>
    <property type="project" value="TreeGrafter"/>
</dbReference>
<evidence type="ECO:0000313" key="13">
    <source>
        <dbReference type="EMBL" id="PON30553.1"/>
    </source>
</evidence>
<feature type="compositionally biased region" description="Gly residues" evidence="11">
    <location>
        <begin position="1"/>
        <end position="11"/>
    </location>
</feature>
<dbReference type="GO" id="GO:0000973">
    <property type="term" value="P:post-transcriptional tethering of RNA polymerase II gene DNA at nuclear periphery"/>
    <property type="evidence" value="ECO:0007669"/>
    <property type="project" value="TreeGrafter"/>
</dbReference>
<evidence type="ECO:0000256" key="5">
    <source>
        <dbReference type="ARBA" id="ARBA00022813"/>
    </source>
</evidence>
<feature type="compositionally biased region" description="Low complexity" evidence="11">
    <location>
        <begin position="725"/>
        <end position="736"/>
    </location>
</feature>
<dbReference type="PANTHER" id="PTHR23198">
    <property type="entry name" value="NUCLEOPORIN"/>
    <property type="match status" value="1"/>
</dbReference>
<feature type="compositionally biased region" description="Polar residues" evidence="11">
    <location>
        <begin position="478"/>
        <end position="494"/>
    </location>
</feature>
<dbReference type="FunFam" id="3.30.1610.10:FF:000003">
    <property type="entry name" value="Nucleoporin SONB, putative"/>
    <property type="match status" value="1"/>
</dbReference>
<evidence type="ECO:0000256" key="1">
    <source>
        <dbReference type="ARBA" id="ARBA00004567"/>
    </source>
</evidence>
<feature type="region of interest" description="Disordered" evidence="11">
    <location>
        <begin position="1301"/>
        <end position="1322"/>
    </location>
</feature>
<keyword evidence="8" id="KW-0811">Translocation</keyword>
<dbReference type="SUPFAM" id="SSF82215">
    <property type="entry name" value="C-terminal autoproteolytic domain of nucleoporin nup98"/>
    <property type="match status" value="1"/>
</dbReference>
<keyword evidence="4" id="KW-0677">Repeat</keyword>
<feature type="compositionally biased region" description="Basic and acidic residues" evidence="11">
    <location>
        <begin position="1301"/>
        <end position="1311"/>
    </location>
</feature>
<dbReference type="Pfam" id="PF12110">
    <property type="entry name" value="Nup96"/>
    <property type="match status" value="1"/>
</dbReference>
<feature type="compositionally biased region" description="Polar residues" evidence="11">
    <location>
        <begin position="1234"/>
        <end position="1245"/>
    </location>
</feature>
<sequence>MSFGGFGGGFGSNNNQQQQQQSSGFGGFGATASTPSSGTLNLDRDKALLHSLTEKRAGFGSNTQGGFGATSNTGGGLFGQTTPTPSGFGSTTGAFGSTTSGFGSKPAFGSTPTPTTTSGGLFGGSSTPSTGTGFGGFGSNTNTTTPSAFGSNTGSGLFGNANKPAGGFGTAATPSPMFGGGNTASNTGTGFGGFGATNTLGGATGDPPGTAVTPFQAFTEKEPNSSTNQSNAFQNILFQDPYKKWSADELRLADYVQGRRHGNPSGAGAFGVGSGFGGGFGNTNQTNTTTGGFGATNNTTGGLFGANTNTNTASGFGGGFGANSNTAASNTGGGLFGNANKPATGGLFGGGNTTQTQGGGMFGGGNTNTGTSGFGATNTTGGGLFGGNNNATRNTGGLFGNTAQNKPANTGFSFGNNTNTASTGFGNTSGGFGSTTANTAGGGLFGNANANTNAQAGGGLFGGNNQQQPNPSGGLFGQAQTQQSGGLFGNQQKPATGGLFGSAPAAANTNTGGGLFGNTQQQGTTGLGGAATGGLFGAKPAATGGLFGGSNATAGNTGGGLFGGAATNNQTQQAAGTGLFGGAANQQKPGLFGGTSAAPSGGLFGGSTAQNQGGLFSNAGNQQQQSIGLGSSLLGGGQQINNVPQGLTANLSDVSAYGSPSLFSGLGGNEVPNPGPLAVPLSGQPKPKRPSIFPMYKFTPAASGRFGTPQKRGFGFSYSTYGTPAGASPAAGTPSSLGRSLLGSTPSGTALSKSVSSNNLRRNVNTDDSILLPGAFSNTNNTRWYGSTGSKKLVINRELRSDLFSTPLKDKQNNDNGSGPRKLAKRVSFDTHVDGEDSPPVRAALPAPGDVPSSPAEETPRLEKLTPVTNGLRTPEMEYLKSKDKELAIVPEEESATPEPDVNGFDNAPGKYWMEPSREELQNMNRIQRQRIDNFTVGRENVGSITFKVPVDISGIDLDELCGGIIQLEPRSATVYPIAAKKPPVGKGLNVPARISLEQSWPRGGRDRRVASDPKRFNKHIERLKRIVDTTFESYDVDSGVWTFSVEHFTTYGLDDSDEETDFDMTVDPPAEDSPPATFHAPTSSQNDDAMVFSQSHMLPGAFDEQQGLFAAELTRPQSFLGVSSADSATHDVKLSLEDDHIAEYEMSEDEDMTRSSFGHHLAAEHDDASSEGGHDIKRATSTPGGILRARMRAMKDSAGPVKLEVADGDDWTEMLRKTVSPMKRDRQLAKELTGSSAKRGNKSVSFEVDEEPDFRKSSIWGGSAARPDRKDGHVAGTQIGMEQGRGFATSIDLMNSLFEKPKPKPLRKESNASPSARGFPKFPYERQAKTAAAEDGELAFHSVSRPTWGPDETLVLIRSLDGSHSRRSIRDNTDILTFQRSSIRTEEQDVRLATFAAESSKNFLSSQDIVTEVRVIEGVPYATLHTTSLKSVLHQKNLNDAASIHEKQVWELASILFDDVDSLNATDEGEHLVRRNKLSQFWSDLVEQASSTAISMAATSEEKALACLAGHRVAEACKYLLDGKNFRLATLVPLIGTSDVTKKEMREQIKSWLDSKMLSEFSEAIRTIYELLSGNVCVCEGLKGMANEDRVDSFVISKNFGLDWRQSFGLRLWYAISNNDDLSAAVEEYKDDIDQDKEDLPRPWYIEQGIAPLWNDANIDTRQDLLWGLLQLYADPDVDLESVLRPENSQLSPLDARLRWQLGIALTSTGKVSYGANGTEKADAATIAYAAQLTRAGEWLEAAFVLLHLHHTASRKKALQEHLCQHADLIGSESDSSFVVLTEKYRIPAAWIWEALALFMRCVKKDAVAEVQCLLRAGSHAEAHRILIQNVAPQAIVERDYAGLSSLISQFQDQQQGITEWTQGGEIYGHFLQLMECREKGEIASPALLDRLLAGLNAVKDIGAESNITRYAAISDMADETAREIVKATRQKQDMELRSRILSLPLTQDKLLAYSVDLSLDRYREVMAH</sequence>
<feature type="domain" description="Peptidase S59" evidence="12">
    <location>
        <begin position="909"/>
        <end position="1049"/>
    </location>
</feature>
<keyword evidence="6" id="KW-0509">mRNA transport</keyword>
<feature type="region of interest" description="Disordered" evidence="11">
    <location>
        <begin position="830"/>
        <end position="861"/>
    </location>
</feature>
<dbReference type="GO" id="GO:0044614">
    <property type="term" value="C:nuclear pore cytoplasmic filaments"/>
    <property type="evidence" value="ECO:0007669"/>
    <property type="project" value="TreeGrafter"/>
</dbReference>
<dbReference type="PROSITE" id="PS51434">
    <property type="entry name" value="NUP_C"/>
    <property type="match status" value="1"/>
</dbReference>
<dbReference type="Pfam" id="PF13634">
    <property type="entry name" value="Nucleoporin_FG"/>
    <property type="match status" value="3"/>
</dbReference>
<dbReference type="InterPro" id="IPR007230">
    <property type="entry name" value="Nup98_auto-Pept-S59_dom"/>
</dbReference>
<dbReference type="STRING" id="398673.A0A2P5A1Y5"/>
<evidence type="ECO:0000259" key="12">
    <source>
        <dbReference type="PROSITE" id="PS51434"/>
    </source>
</evidence>
<dbReference type="GO" id="GO:0006606">
    <property type="term" value="P:protein import into nucleus"/>
    <property type="evidence" value="ECO:0007669"/>
    <property type="project" value="TreeGrafter"/>
</dbReference>
<feature type="region of interest" description="Disordered" evidence="11">
    <location>
        <begin position="456"/>
        <end position="504"/>
    </location>
</feature>
<feature type="compositionally biased region" description="Gly residues" evidence="11">
    <location>
        <begin position="63"/>
        <end position="78"/>
    </location>
</feature>
<feature type="region of interest" description="Disordered" evidence="11">
    <location>
        <begin position="1224"/>
        <end position="1250"/>
    </location>
</feature>
<evidence type="ECO:0000256" key="6">
    <source>
        <dbReference type="ARBA" id="ARBA00022816"/>
    </source>
</evidence>
<feature type="region of interest" description="Disordered" evidence="11">
    <location>
        <begin position="1164"/>
        <end position="1185"/>
    </location>
</feature>
<reference evidence="13 14" key="1">
    <citation type="journal article" date="2016" name="Genome Announc.">
        <title>Draft Whole-Genome Sequence of Trichoderma gamsii T6085, a Promising Biocontrol Agent of Fusarium Head Blight on Wheat.</title>
        <authorList>
            <person name="Baroncelli R."/>
            <person name="Zapparata A."/>
            <person name="Piaggeschi G."/>
            <person name="Sarrocco S."/>
            <person name="Vannacci G."/>
        </authorList>
    </citation>
    <scope>NUCLEOTIDE SEQUENCE [LARGE SCALE GENOMIC DNA]</scope>
    <source>
        <strain evidence="13 14">T6085</strain>
    </source>
</reference>
<comment type="subcellular location">
    <subcellularLocation>
        <location evidence="1">Nucleus</location>
        <location evidence="1">Nuclear pore complex</location>
    </subcellularLocation>
</comment>
<proteinExistence type="inferred from homology"/>
<name>A0A2P5A1Y5_9HYPO</name>
<dbReference type="GO" id="GO:0034398">
    <property type="term" value="P:telomere tethering at nuclear periphery"/>
    <property type="evidence" value="ECO:0007669"/>
    <property type="project" value="TreeGrafter"/>
</dbReference>
<dbReference type="Gene3D" id="1.25.40.690">
    <property type="match status" value="1"/>
</dbReference>
<feature type="region of interest" description="Disordered" evidence="11">
    <location>
        <begin position="57"/>
        <end position="86"/>
    </location>
</feature>
<keyword evidence="10" id="KW-0539">Nucleus</keyword>
<feature type="compositionally biased region" description="Low complexity" evidence="11">
    <location>
        <begin position="463"/>
        <end position="473"/>
    </location>
</feature>
<feature type="compositionally biased region" description="Low complexity" evidence="11">
    <location>
        <begin position="98"/>
        <end position="131"/>
    </location>
</feature>
<evidence type="ECO:0000256" key="7">
    <source>
        <dbReference type="ARBA" id="ARBA00022927"/>
    </source>
</evidence>
<comment type="similarity">
    <text evidence="2">Belongs to the nucleoporin GLFG family.</text>
</comment>
<keyword evidence="3" id="KW-0813">Transport</keyword>
<dbReference type="EMBL" id="JPDN02000002">
    <property type="protein sequence ID" value="PON30553.1"/>
    <property type="molecule type" value="Genomic_DNA"/>
</dbReference>
<dbReference type="Proteomes" id="UP000054821">
    <property type="component" value="Unassembled WGS sequence"/>
</dbReference>
<dbReference type="InterPro" id="IPR025574">
    <property type="entry name" value="Nucleoporin_FG_rpt"/>
</dbReference>
<dbReference type="RefSeq" id="XP_024406673.1">
    <property type="nucleotide sequence ID" value="XM_024548662.1"/>
</dbReference>